<keyword evidence="1" id="KW-0479">Metal-binding</keyword>
<dbReference type="InterPro" id="IPR036236">
    <property type="entry name" value="Znf_C2H2_sf"/>
</dbReference>
<dbReference type="PROSITE" id="PS50157">
    <property type="entry name" value="ZINC_FINGER_C2H2_2"/>
    <property type="match status" value="1"/>
</dbReference>
<dbReference type="PANTHER" id="PTHR23226">
    <property type="entry name" value="ZINC FINGER AND SCAN DOMAIN-CONTAINING"/>
    <property type="match status" value="1"/>
</dbReference>
<feature type="domain" description="C2H2-type" evidence="7">
    <location>
        <begin position="72"/>
        <end position="99"/>
    </location>
</feature>
<proteinExistence type="predicted"/>
<sequence length="620" mass="69884">MTEVSSHHRTRKCRRREVANPANTLDGLVAKRADDVEARDGLHKRYLTEAEAIEAPIDDQEMKISNPDVSTRTCSVCGYQGKWVSEMIRHKRVHTNERPFRCKYCSRTSKWKADLVRHVAKTHGIRVVSKYSRSKTFHNSTSTFNTINSRSESNEKNRNCSEIITDLKNDNDIVVRCRKPKTHALPITYRCIICLFEQDSMLVLISHLKNAHNALPYECHSCGNSFMDAHTTIKHFLEKTTCKRIDLKINIAPSHTVKNNFNLKPSFAFLDEAAKRAAQELFSKSTVIPSPTILTKNASQNVALPSKPAGKYEIKQPNTHDNNRKEITYNCIFCNWTAKNICVMEEHIRMHATNPSFLIQPTDNTTANYFETQMKVNAGSTATTKQVLGTSRFFDFGALISLLKQQTAFDPLLSIRTLTSTPTLPSEWMAPGPSAFKQVIPIPEQIAPVKDFSSYSGIYGIQQKQATGQLYSLFSDIVDNISCNSVTVISNCSCESRSKNFCSMNTTSSHIPKESSVNSNVSSDHHHLTHHSTSPSLINSSLPNHYISEGVIKAIQHYCQRRNALFSPILTAVNKTQRLDGFPKSLEDKTGQKNELEIAHDRDTARNDEDDFVDVVQLDN</sequence>
<dbReference type="OrthoDB" id="6077919at2759"/>
<organism evidence="8">
    <name type="scientific">Loa loa</name>
    <name type="common">Eye worm</name>
    <name type="synonym">Filaria loa</name>
    <dbReference type="NCBI Taxonomy" id="7209"/>
    <lineage>
        <taxon>Eukaryota</taxon>
        <taxon>Metazoa</taxon>
        <taxon>Ecdysozoa</taxon>
        <taxon>Nematoda</taxon>
        <taxon>Chromadorea</taxon>
        <taxon>Rhabditida</taxon>
        <taxon>Spirurina</taxon>
        <taxon>Spiruromorpha</taxon>
        <taxon>Filarioidea</taxon>
        <taxon>Onchocercidae</taxon>
        <taxon>Loa</taxon>
    </lineage>
</organism>
<dbReference type="SUPFAM" id="SSF57667">
    <property type="entry name" value="beta-beta-alpha zinc fingers"/>
    <property type="match status" value="1"/>
</dbReference>
<evidence type="ECO:0000256" key="6">
    <source>
        <dbReference type="SAM" id="MobiDB-lite"/>
    </source>
</evidence>
<dbReference type="EMBL" id="JH712077">
    <property type="protein sequence ID" value="EFO23053.1"/>
    <property type="molecule type" value="Genomic_DNA"/>
</dbReference>
<dbReference type="CTD" id="9942842"/>
<dbReference type="InterPro" id="IPR013087">
    <property type="entry name" value="Znf_C2H2_type"/>
</dbReference>
<keyword evidence="2" id="KW-0677">Repeat</keyword>
<protein>
    <recommendedName>
        <fullName evidence="7">C2H2-type domain-containing protein</fullName>
    </recommendedName>
</protein>
<dbReference type="RefSeq" id="XP_003141014.1">
    <property type="nucleotide sequence ID" value="XM_003140966.1"/>
</dbReference>
<dbReference type="InParanoid" id="A0A1S0U1U4"/>
<evidence type="ECO:0000256" key="3">
    <source>
        <dbReference type="ARBA" id="ARBA00022771"/>
    </source>
</evidence>
<dbReference type="GeneID" id="9942842"/>
<dbReference type="OMA" id="LPYECHS"/>
<reference evidence="8" key="1">
    <citation type="submission" date="2012-04" db="EMBL/GenBank/DDBJ databases">
        <title>The Genome Sequence of Loa loa.</title>
        <authorList>
            <consortium name="The Broad Institute Genome Sequencing Platform"/>
            <consortium name="Broad Institute Genome Sequencing Center for Infectious Disease"/>
            <person name="Nutman T.B."/>
            <person name="Fink D.L."/>
            <person name="Russ C."/>
            <person name="Young S."/>
            <person name="Zeng Q."/>
            <person name="Gargeya S."/>
            <person name="Alvarado L."/>
            <person name="Berlin A."/>
            <person name="Chapman S.B."/>
            <person name="Chen Z."/>
            <person name="Freedman E."/>
            <person name="Gellesch M."/>
            <person name="Goldberg J."/>
            <person name="Griggs A."/>
            <person name="Gujja S."/>
            <person name="Heilman E.R."/>
            <person name="Heiman D."/>
            <person name="Howarth C."/>
            <person name="Mehta T."/>
            <person name="Neiman D."/>
            <person name="Pearson M."/>
            <person name="Roberts A."/>
            <person name="Saif S."/>
            <person name="Shea T."/>
            <person name="Shenoy N."/>
            <person name="Sisk P."/>
            <person name="Stolte C."/>
            <person name="Sykes S."/>
            <person name="White J."/>
            <person name="Yandava C."/>
            <person name="Haas B."/>
            <person name="Henn M.R."/>
            <person name="Nusbaum C."/>
            <person name="Birren B."/>
        </authorList>
    </citation>
    <scope>NUCLEOTIDE SEQUENCE [LARGE SCALE GENOMIC DNA]</scope>
</reference>
<evidence type="ECO:0000256" key="4">
    <source>
        <dbReference type="ARBA" id="ARBA00022833"/>
    </source>
</evidence>
<feature type="region of interest" description="Disordered" evidence="6">
    <location>
        <begin position="509"/>
        <end position="536"/>
    </location>
</feature>
<accession>A0A1S0U1U4</accession>
<evidence type="ECO:0000256" key="2">
    <source>
        <dbReference type="ARBA" id="ARBA00022737"/>
    </source>
</evidence>
<evidence type="ECO:0000259" key="7">
    <source>
        <dbReference type="PROSITE" id="PS50157"/>
    </source>
</evidence>
<dbReference type="KEGG" id="loa:LOAG_05429"/>
<keyword evidence="3 5" id="KW-0863">Zinc-finger</keyword>
<name>A0A1S0U1U4_LOALO</name>
<gene>
    <name evidence="8" type="ORF">LOAG_05429</name>
</gene>
<dbReference type="AlphaFoldDB" id="A0A1S0U1U4"/>
<dbReference type="GO" id="GO:0008270">
    <property type="term" value="F:zinc ion binding"/>
    <property type="evidence" value="ECO:0007669"/>
    <property type="project" value="UniProtKB-KW"/>
</dbReference>
<keyword evidence="4" id="KW-0862">Zinc</keyword>
<dbReference type="Gene3D" id="3.30.160.60">
    <property type="entry name" value="Classic Zinc Finger"/>
    <property type="match status" value="2"/>
</dbReference>
<evidence type="ECO:0000256" key="1">
    <source>
        <dbReference type="ARBA" id="ARBA00022723"/>
    </source>
</evidence>
<evidence type="ECO:0000313" key="8">
    <source>
        <dbReference type="EMBL" id="EFO23053.1"/>
    </source>
</evidence>
<evidence type="ECO:0000256" key="5">
    <source>
        <dbReference type="PROSITE-ProRule" id="PRU00042"/>
    </source>
</evidence>
<dbReference type="SMART" id="SM00355">
    <property type="entry name" value="ZnF_C2H2"/>
    <property type="match status" value="4"/>
</dbReference>